<keyword evidence="3" id="KW-0713">Self-incompatibility</keyword>
<dbReference type="EMBL" id="SSTE01014401">
    <property type="protein sequence ID" value="KAA0045871.1"/>
    <property type="molecule type" value="Genomic_DNA"/>
</dbReference>
<dbReference type="GO" id="GO:0060320">
    <property type="term" value="P:rejection of self pollen"/>
    <property type="evidence" value="ECO:0007669"/>
    <property type="project" value="UniProtKB-KW"/>
</dbReference>
<organism evidence="9 10">
    <name type="scientific">Cucumis melo var. makuwa</name>
    <name type="common">Oriental melon</name>
    <dbReference type="NCBI Taxonomy" id="1194695"/>
    <lineage>
        <taxon>Eukaryota</taxon>
        <taxon>Viridiplantae</taxon>
        <taxon>Streptophyta</taxon>
        <taxon>Embryophyta</taxon>
        <taxon>Tracheophyta</taxon>
        <taxon>Spermatophyta</taxon>
        <taxon>Magnoliopsida</taxon>
        <taxon>eudicotyledons</taxon>
        <taxon>Gunneridae</taxon>
        <taxon>Pentapetalae</taxon>
        <taxon>rosids</taxon>
        <taxon>fabids</taxon>
        <taxon>Cucurbitales</taxon>
        <taxon>Cucurbitaceae</taxon>
        <taxon>Benincaseae</taxon>
        <taxon>Cucumis</taxon>
    </lineage>
</organism>
<evidence type="ECO:0000256" key="6">
    <source>
        <dbReference type="SAM" id="MobiDB-lite"/>
    </source>
</evidence>
<dbReference type="Pfam" id="PF07727">
    <property type="entry name" value="RVT_2"/>
    <property type="match status" value="1"/>
</dbReference>
<feature type="compositionally biased region" description="Low complexity" evidence="6">
    <location>
        <begin position="710"/>
        <end position="726"/>
    </location>
</feature>
<evidence type="ECO:0000259" key="8">
    <source>
        <dbReference type="Pfam" id="PF07727"/>
    </source>
</evidence>
<feature type="compositionally biased region" description="Low complexity" evidence="6">
    <location>
        <begin position="226"/>
        <end position="237"/>
    </location>
</feature>
<feature type="region of interest" description="Disordered" evidence="6">
    <location>
        <begin position="705"/>
        <end position="736"/>
    </location>
</feature>
<name>A0A5A7TWM4_CUCMM</name>
<protein>
    <submittedName>
        <fullName evidence="9">Mitochondrial protein</fullName>
    </submittedName>
</protein>
<feature type="compositionally biased region" description="Low complexity" evidence="6">
    <location>
        <begin position="266"/>
        <end position="284"/>
    </location>
</feature>
<feature type="domain" description="Reverse transcriptase Ty1/copia-type" evidence="8">
    <location>
        <begin position="351"/>
        <end position="565"/>
    </location>
</feature>
<evidence type="ECO:0000313" key="9">
    <source>
        <dbReference type="EMBL" id="KAA0045871.1"/>
    </source>
</evidence>
<dbReference type="PANTHER" id="PTHR31232:SF149">
    <property type="entry name" value="S-PROTEIN HOMOLOG"/>
    <property type="match status" value="1"/>
</dbReference>
<evidence type="ECO:0000256" key="2">
    <source>
        <dbReference type="ARBA" id="ARBA00005581"/>
    </source>
</evidence>
<evidence type="ECO:0000256" key="3">
    <source>
        <dbReference type="ARBA" id="ARBA00022471"/>
    </source>
</evidence>
<comment type="subcellular location">
    <subcellularLocation>
        <location evidence="1">Secreted</location>
    </subcellularLocation>
</comment>
<dbReference type="CDD" id="cd09272">
    <property type="entry name" value="RNase_HI_RT_Ty1"/>
    <property type="match status" value="1"/>
</dbReference>
<feature type="region of interest" description="Disordered" evidence="6">
    <location>
        <begin position="193"/>
        <end position="304"/>
    </location>
</feature>
<feature type="compositionally biased region" description="Polar residues" evidence="6">
    <location>
        <begin position="195"/>
        <end position="221"/>
    </location>
</feature>
<sequence>MGSSPTLALSLLILFSCNLRAIQGSIFIQPVTTVVIVNQIEYGIPVTVHCKSKNDDLGVHVLPLGQGYSFKFRPNLVGTTLFFCSFTWTGQHQIYWFNIFDDKRDAGKCTTCRWIIHEYSMCLQDPKNPGKDICYNYGDKEPSIALDNILCVPEIKKNLAKDTGRVLLKGTLSDGLYHLEGVAVKLVGELEHSDSNTTTTSPPADSGPVTSSQLAHSNPSPSAHYPTSQPAQSPTSPLAHPSTHPTSSPIDPFFLNPSNLNAADNSPLSTSSSSSTSPLPISHSNTLPENFHPNTIPLPSHPMTTRAKAGIFKPKTLLSTSLIDRSLTESTKVKDTLATPSWKKAMDEENSDETIQQYKAQLVAKGFHQNPSVDFFETFSLVVKATTIRIVLSLVVSKDWYLRQLDFHNAFLNGSLTEDVYMVQSSGYVNSNFPNYVCKLNNAIYGLKQAPRAWNTALTNELLKLGFINSKSNSSLFIFRKHNCVILFLVYVDDVIVTGNNSVEIGRLITMLDVKFALKDLGPLHYFLGFQIHYLESEFIMNKEKYVEGLLHKHQLTDLKPAPSPSVLGKHLSITNGIPLEDPFIYQSTFGALQYLTNTRLDISYIVNHLSQFLQKPTGLPWQAVKRRRLQPNLVFHARTKHIEIDVHFVRDQVLRSALEVQYIPSSDQLADCLTKPLTNSHFHYLRSKLGVIELPSRLRGNVREGCHISNTHGSSTNATSTSSRNYQKIPEHSNG</sequence>
<feature type="signal peptide" evidence="7">
    <location>
        <begin position="1"/>
        <end position="24"/>
    </location>
</feature>
<dbReference type="InterPro" id="IPR013103">
    <property type="entry name" value="RVT_2"/>
</dbReference>
<feature type="chain" id="PRO_5022883419" evidence="7">
    <location>
        <begin position="25"/>
        <end position="736"/>
    </location>
</feature>
<evidence type="ECO:0000256" key="4">
    <source>
        <dbReference type="ARBA" id="ARBA00022525"/>
    </source>
</evidence>
<comment type="caution">
    <text evidence="9">The sequence shown here is derived from an EMBL/GenBank/DDBJ whole genome shotgun (WGS) entry which is preliminary data.</text>
</comment>
<dbReference type="SUPFAM" id="SSF56672">
    <property type="entry name" value="DNA/RNA polymerases"/>
    <property type="match status" value="1"/>
</dbReference>
<dbReference type="PANTHER" id="PTHR31232">
    <property type="match status" value="1"/>
</dbReference>
<evidence type="ECO:0000256" key="1">
    <source>
        <dbReference type="ARBA" id="ARBA00004613"/>
    </source>
</evidence>
<evidence type="ECO:0000313" key="10">
    <source>
        <dbReference type="Proteomes" id="UP000321393"/>
    </source>
</evidence>
<proteinExistence type="inferred from homology"/>
<dbReference type="InterPro" id="IPR043502">
    <property type="entry name" value="DNA/RNA_pol_sf"/>
</dbReference>
<comment type="similarity">
    <text evidence="2">Belongs to the plant self-incompatibility (S1) protein family.</text>
</comment>
<evidence type="ECO:0000256" key="5">
    <source>
        <dbReference type="ARBA" id="ARBA00022729"/>
    </source>
</evidence>
<dbReference type="InterPro" id="IPR010264">
    <property type="entry name" value="Self-incomp_S1"/>
</dbReference>
<dbReference type="OrthoDB" id="1900999at2759"/>
<dbReference type="Pfam" id="PF05938">
    <property type="entry name" value="Self-incomp_S1"/>
    <property type="match status" value="1"/>
</dbReference>
<dbReference type="GO" id="GO:0005576">
    <property type="term" value="C:extracellular region"/>
    <property type="evidence" value="ECO:0007669"/>
    <property type="project" value="UniProtKB-SubCell"/>
</dbReference>
<keyword evidence="5 7" id="KW-0732">Signal</keyword>
<keyword evidence="4" id="KW-0964">Secreted</keyword>
<evidence type="ECO:0000256" key="7">
    <source>
        <dbReference type="SAM" id="SignalP"/>
    </source>
</evidence>
<accession>A0A5A7TWM4</accession>
<gene>
    <name evidence="9" type="ORF">E6C27_scaffold243G004070</name>
</gene>
<dbReference type="Proteomes" id="UP000321393">
    <property type="component" value="Unassembled WGS sequence"/>
</dbReference>
<reference evidence="9 10" key="1">
    <citation type="submission" date="2019-08" db="EMBL/GenBank/DDBJ databases">
        <title>Draft genome sequences of two oriental melons (Cucumis melo L. var makuwa).</title>
        <authorList>
            <person name="Kwon S.-Y."/>
        </authorList>
    </citation>
    <scope>NUCLEOTIDE SEQUENCE [LARGE SCALE GENOMIC DNA]</scope>
    <source>
        <strain evidence="10">cv. SW 3</strain>
        <tissue evidence="9">Leaf</tissue>
    </source>
</reference>
<dbReference type="AlphaFoldDB" id="A0A5A7TWM4"/>